<protein>
    <submittedName>
        <fullName evidence="1">Uncharacterized protein</fullName>
    </submittedName>
</protein>
<evidence type="ECO:0000313" key="2">
    <source>
        <dbReference type="Proteomes" id="UP000664859"/>
    </source>
</evidence>
<evidence type="ECO:0000313" key="1">
    <source>
        <dbReference type="EMBL" id="KAG5176898.1"/>
    </source>
</evidence>
<dbReference type="Proteomes" id="UP000664859">
    <property type="component" value="Unassembled WGS sequence"/>
</dbReference>
<sequence length="143" mass="15852">MLAIVRGPTCANCRLESKLDTALHMLYSPWFTLIHTCVGACFLDSQLGTNLVHYVSDFLCLRAVLPLRLASVCAPCALKRAEFAVRLLPDAMPAALCAHCVQAAEFSAALEADPRMLRVWRVKLHPVVALGLRDQWGYSTWCH</sequence>
<keyword evidence="2" id="KW-1185">Reference proteome</keyword>
<proteinExistence type="predicted"/>
<dbReference type="EMBL" id="JAFCMP010000531">
    <property type="protein sequence ID" value="KAG5176898.1"/>
    <property type="molecule type" value="Genomic_DNA"/>
</dbReference>
<organism evidence="1 2">
    <name type="scientific">Tribonema minus</name>
    <dbReference type="NCBI Taxonomy" id="303371"/>
    <lineage>
        <taxon>Eukaryota</taxon>
        <taxon>Sar</taxon>
        <taxon>Stramenopiles</taxon>
        <taxon>Ochrophyta</taxon>
        <taxon>PX clade</taxon>
        <taxon>Xanthophyceae</taxon>
        <taxon>Tribonematales</taxon>
        <taxon>Tribonemataceae</taxon>
        <taxon>Tribonema</taxon>
    </lineage>
</organism>
<dbReference type="AlphaFoldDB" id="A0A835YUP7"/>
<comment type="caution">
    <text evidence="1">The sequence shown here is derived from an EMBL/GenBank/DDBJ whole genome shotgun (WGS) entry which is preliminary data.</text>
</comment>
<gene>
    <name evidence="1" type="ORF">JKP88DRAFT_249125</name>
</gene>
<accession>A0A835YUP7</accession>
<name>A0A835YUP7_9STRA</name>
<reference evidence="1" key="1">
    <citation type="submission" date="2021-02" db="EMBL/GenBank/DDBJ databases">
        <title>First Annotated Genome of the Yellow-green Alga Tribonema minus.</title>
        <authorList>
            <person name="Mahan K.M."/>
        </authorList>
    </citation>
    <scope>NUCLEOTIDE SEQUENCE</scope>
    <source>
        <strain evidence="1">UTEX B ZZ1240</strain>
    </source>
</reference>